<gene>
    <name evidence="1" type="ORF">SK578_1811</name>
</gene>
<dbReference type="EMBL" id="JPFY01000015">
    <property type="protein sequence ID" value="KEQ43607.1"/>
    <property type="molecule type" value="Genomic_DNA"/>
</dbReference>
<dbReference type="Gene3D" id="3.20.20.30">
    <property type="entry name" value="Luciferase-like domain"/>
    <property type="match status" value="1"/>
</dbReference>
<reference evidence="1 2" key="1">
    <citation type="submission" date="2014-05" db="EMBL/GenBank/DDBJ databases">
        <authorList>
            <person name="Daugherty S.C."/>
            <person name="Tallon L.J."/>
            <person name="Sadzewicz L."/>
            <person name="Kilian M."/>
            <person name="Tettelin H."/>
        </authorList>
    </citation>
    <scope>NUCLEOTIDE SEQUENCE [LARGE SCALE GENOMIC DNA]</scope>
    <source>
        <strain evidence="1 2">SK578</strain>
    </source>
</reference>
<accession>A0A081QKY4</accession>
<proteinExistence type="predicted"/>
<dbReference type="Proteomes" id="UP000028089">
    <property type="component" value="Unassembled WGS sequence"/>
</dbReference>
<dbReference type="SUPFAM" id="SSF51679">
    <property type="entry name" value="Bacterial luciferase-like"/>
    <property type="match status" value="1"/>
</dbReference>
<name>A0A081QKY4_STRMT</name>
<evidence type="ECO:0000313" key="1">
    <source>
        <dbReference type="EMBL" id="KEQ43607.1"/>
    </source>
</evidence>
<dbReference type="PATRIC" id="fig|28037.93.peg.1758"/>
<sequence length="54" mass="6264">MIRMIEDLGLDRFMLHLPLGSMPHEQVLRAIELFGTQVAPKVRAYFAMKEAYTQ</sequence>
<comment type="caution">
    <text evidence="1">The sequence shown here is derived from an EMBL/GenBank/DDBJ whole genome shotgun (WGS) entry which is preliminary data.</text>
</comment>
<evidence type="ECO:0000313" key="2">
    <source>
        <dbReference type="Proteomes" id="UP000028089"/>
    </source>
</evidence>
<dbReference type="AlphaFoldDB" id="A0A081QKY4"/>
<organism evidence="1 2">
    <name type="scientific">Streptococcus mitis</name>
    <dbReference type="NCBI Taxonomy" id="28037"/>
    <lineage>
        <taxon>Bacteria</taxon>
        <taxon>Bacillati</taxon>
        <taxon>Bacillota</taxon>
        <taxon>Bacilli</taxon>
        <taxon>Lactobacillales</taxon>
        <taxon>Streptococcaceae</taxon>
        <taxon>Streptococcus</taxon>
        <taxon>Streptococcus mitis group</taxon>
    </lineage>
</organism>
<dbReference type="GO" id="GO:0016705">
    <property type="term" value="F:oxidoreductase activity, acting on paired donors, with incorporation or reduction of molecular oxygen"/>
    <property type="evidence" value="ECO:0007669"/>
    <property type="project" value="InterPro"/>
</dbReference>
<dbReference type="InterPro" id="IPR036661">
    <property type="entry name" value="Luciferase-like_sf"/>
</dbReference>
<protein>
    <submittedName>
        <fullName evidence="1">Oxidoreductase</fullName>
    </submittedName>
</protein>